<feature type="transmembrane region" description="Helical" evidence="1">
    <location>
        <begin position="38"/>
        <end position="57"/>
    </location>
</feature>
<keyword evidence="2" id="KW-0131">Cell cycle</keyword>
<dbReference type="PANTHER" id="PTHR47755:SF1">
    <property type="entry name" value="CELL DIVISION PROTEIN FTSX"/>
    <property type="match status" value="1"/>
</dbReference>
<dbReference type="GO" id="GO:0051301">
    <property type="term" value="P:cell division"/>
    <property type="evidence" value="ECO:0007669"/>
    <property type="project" value="UniProtKB-KW"/>
</dbReference>
<keyword evidence="1" id="KW-0812">Transmembrane</keyword>
<comment type="caution">
    <text evidence="2">The sequence shown here is derived from an EMBL/GenBank/DDBJ whole genome shotgun (WGS) entry which is preliminary data.</text>
</comment>
<dbReference type="PANTHER" id="PTHR47755">
    <property type="entry name" value="CELL DIVISION PROTEIN FTSX"/>
    <property type="match status" value="1"/>
</dbReference>
<evidence type="ECO:0000256" key="1">
    <source>
        <dbReference type="SAM" id="Phobius"/>
    </source>
</evidence>
<gene>
    <name evidence="2" type="ORF">ETX26_10250</name>
</gene>
<dbReference type="Proteomes" id="UP000293623">
    <property type="component" value="Unassembled WGS sequence"/>
</dbReference>
<evidence type="ECO:0000313" key="2">
    <source>
        <dbReference type="EMBL" id="RXZ64282.1"/>
    </source>
</evidence>
<feature type="transmembrane region" description="Helical" evidence="1">
    <location>
        <begin position="181"/>
        <end position="204"/>
    </location>
</feature>
<keyword evidence="1" id="KW-0472">Membrane</keyword>
<keyword evidence="1" id="KW-1133">Transmembrane helix</keyword>
<evidence type="ECO:0000313" key="3">
    <source>
        <dbReference type="Proteomes" id="UP000293623"/>
    </source>
</evidence>
<dbReference type="AlphaFoldDB" id="A0A4Q2KLD7"/>
<keyword evidence="2" id="KW-0132">Cell division</keyword>
<dbReference type="OrthoDB" id="8478373at2"/>
<dbReference type="EMBL" id="SDPV01000002">
    <property type="protein sequence ID" value="RXZ64282.1"/>
    <property type="molecule type" value="Genomic_DNA"/>
</dbReference>
<protein>
    <submittedName>
        <fullName evidence="2">Cell division protein</fullName>
    </submittedName>
</protein>
<accession>A0A4Q2KLD7</accession>
<feature type="transmembrane region" description="Helical" evidence="1">
    <location>
        <begin position="240"/>
        <end position="260"/>
    </location>
</feature>
<feature type="transmembrane region" description="Helical" evidence="1">
    <location>
        <begin position="280"/>
        <end position="306"/>
    </location>
</feature>
<proteinExistence type="predicted"/>
<keyword evidence="3" id="KW-1185">Reference proteome</keyword>
<name>A0A4Q2KLD7_9SPHN</name>
<organism evidence="2 3">
    <name type="scientific">Pelagerythrobacter rhizovicinus</name>
    <dbReference type="NCBI Taxonomy" id="2268576"/>
    <lineage>
        <taxon>Bacteria</taxon>
        <taxon>Pseudomonadati</taxon>
        <taxon>Pseudomonadota</taxon>
        <taxon>Alphaproteobacteria</taxon>
        <taxon>Sphingomonadales</taxon>
        <taxon>Erythrobacteraceae</taxon>
        <taxon>Pelagerythrobacter</taxon>
    </lineage>
</organism>
<reference evidence="2 3" key="1">
    <citation type="submission" date="2019-01" db="EMBL/GenBank/DDBJ databases">
        <title>Altererythrobacter rhizovicinus sp. nov., isolated from the rhizosphere soil of Haloxylon ammodendron.</title>
        <authorList>
            <person name="Li H.-P."/>
            <person name="Gou J.-Y."/>
            <person name="Yao D."/>
            <person name="Han Q.-Q."/>
            <person name="Shao K.-Z."/>
            <person name="Zhao Q."/>
            <person name="Zhang J.-L."/>
        </authorList>
    </citation>
    <scope>NUCLEOTIDE SEQUENCE [LARGE SCALE GENOMIC DNA]</scope>
    <source>
        <strain evidence="2 3">AY-3R</strain>
    </source>
</reference>
<dbReference type="GO" id="GO:0032153">
    <property type="term" value="C:cell division site"/>
    <property type="evidence" value="ECO:0007669"/>
    <property type="project" value="TreeGrafter"/>
</dbReference>
<dbReference type="RefSeq" id="WP_129524594.1">
    <property type="nucleotide sequence ID" value="NZ_SDPV01000002.1"/>
</dbReference>
<sequence>MTRTSALNRAVVRGLSPFGGDRAARLVPQARLAGPMPWVIAIMVALTVVAAAGGLALQNMVEAARAELSGGATVQVIEAFPAAREEQARAVETALAADPAVASYRRVPEAELDALLEPWLGVGSADATVPVPALIDVRLRGAADRAAIDRLQTRLLDVAPDARVDAQSGWLQPVFGAITSLQWLAIALVVLLALTSAAAVWLAARSALGSNRNTIEIVHLLGGTDGQIARIFQRSVGYDAALGGAVGLAIGIAGVVVLGRQFAALASGMVAGGGLTLPDWLTLAAIPVAGVAIAVITARLTVLAAVRRML</sequence>
<dbReference type="GO" id="GO:0016020">
    <property type="term" value="C:membrane"/>
    <property type="evidence" value="ECO:0007669"/>
    <property type="project" value="InterPro"/>
</dbReference>
<dbReference type="InterPro" id="IPR004513">
    <property type="entry name" value="FtsX"/>
</dbReference>